<keyword evidence="5" id="KW-0597">Phosphoprotein</keyword>
<reference evidence="15 16" key="2">
    <citation type="journal article" date="2018" name="Int. J. Syst. Evol. Microbiol.">
        <title>Marinobacterium aestuarii sp. nov., a benzene-degrading marine bacterium isolated from estuary sediment.</title>
        <authorList>
            <person name="Bae S.S."/>
            <person name="Jung J."/>
            <person name="Chung D."/>
            <person name="Baek K."/>
        </authorList>
    </citation>
    <scope>NUCLEOTIDE SEQUENCE [LARGE SCALE GENOMIC DNA]</scope>
    <source>
        <strain evidence="15 16">ST58-10</strain>
    </source>
</reference>
<proteinExistence type="predicted"/>
<dbReference type="EC" id="2.7.13.3" evidence="3"/>
<dbReference type="InterPro" id="IPR036890">
    <property type="entry name" value="HATPase_C_sf"/>
</dbReference>
<dbReference type="AlphaFoldDB" id="A0A1A9EZM8"/>
<comment type="subcellular location">
    <subcellularLocation>
        <location evidence="2">Cell membrane</location>
        <topology evidence="2">Multi-pass membrane protein</topology>
    </subcellularLocation>
</comment>
<dbReference type="Gene3D" id="6.10.340.10">
    <property type="match status" value="1"/>
</dbReference>
<evidence type="ECO:0000256" key="6">
    <source>
        <dbReference type="ARBA" id="ARBA00022679"/>
    </source>
</evidence>
<evidence type="ECO:0000259" key="14">
    <source>
        <dbReference type="PROSITE" id="PS50885"/>
    </source>
</evidence>
<evidence type="ECO:0000313" key="16">
    <source>
        <dbReference type="Proteomes" id="UP000078070"/>
    </source>
</evidence>
<evidence type="ECO:0000256" key="8">
    <source>
        <dbReference type="ARBA" id="ARBA00022777"/>
    </source>
</evidence>
<protein>
    <recommendedName>
        <fullName evidence="3">histidine kinase</fullName>
        <ecNumber evidence="3">2.7.13.3</ecNumber>
    </recommendedName>
</protein>
<keyword evidence="7 12" id="KW-0812">Transmembrane</keyword>
<keyword evidence="4" id="KW-1003">Cell membrane</keyword>
<dbReference type="PROSITE" id="PS50885">
    <property type="entry name" value="HAMP"/>
    <property type="match status" value="1"/>
</dbReference>
<reference evidence="16" key="1">
    <citation type="submission" date="2016-05" db="EMBL/GenBank/DDBJ databases">
        <authorList>
            <person name="Baek K."/>
            <person name="Yang S.-J."/>
        </authorList>
    </citation>
    <scope>NUCLEOTIDE SEQUENCE [LARGE SCALE GENOMIC DNA]</scope>
    <source>
        <strain evidence="16">ST58-10</strain>
    </source>
</reference>
<evidence type="ECO:0000256" key="12">
    <source>
        <dbReference type="SAM" id="Phobius"/>
    </source>
</evidence>
<dbReference type="SUPFAM" id="SSF55874">
    <property type="entry name" value="ATPase domain of HSP90 chaperone/DNA topoisomerase II/histidine kinase"/>
    <property type="match status" value="1"/>
</dbReference>
<keyword evidence="9 12" id="KW-1133">Transmembrane helix</keyword>
<dbReference type="Pfam" id="PF17202">
    <property type="entry name" value="sCache_3_3"/>
    <property type="match status" value="1"/>
</dbReference>
<dbReference type="InterPro" id="IPR029151">
    <property type="entry name" value="Sensor-like_sf"/>
</dbReference>
<dbReference type="SUPFAM" id="SSF103190">
    <property type="entry name" value="Sensory domain-like"/>
    <property type="match status" value="1"/>
</dbReference>
<feature type="transmembrane region" description="Helical" evidence="12">
    <location>
        <begin position="21"/>
        <end position="45"/>
    </location>
</feature>
<comment type="catalytic activity">
    <reaction evidence="1">
        <text>ATP + protein L-histidine = ADP + protein N-phospho-L-histidine.</text>
        <dbReference type="EC" id="2.7.13.3"/>
    </reaction>
</comment>
<feature type="domain" description="Histidine kinase" evidence="13">
    <location>
        <begin position="460"/>
        <end position="673"/>
    </location>
</feature>
<organism evidence="15 16">
    <name type="scientific">Marinobacterium aestuarii</name>
    <dbReference type="NCBI Taxonomy" id="1821621"/>
    <lineage>
        <taxon>Bacteria</taxon>
        <taxon>Pseudomonadati</taxon>
        <taxon>Pseudomonadota</taxon>
        <taxon>Gammaproteobacteria</taxon>
        <taxon>Oceanospirillales</taxon>
        <taxon>Oceanospirillaceae</taxon>
        <taxon>Marinobacterium</taxon>
    </lineage>
</organism>
<dbReference type="InterPro" id="IPR003660">
    <property type="entry name" value="HAMP_dom"/>
</dbReference>
<dbReference type="Pfam" id="PF00512">
    <property type="entry name" value="HisKA"/>
    <property type="match status" value="1"/>
</dbReference>
<evidence type="ECO:0000256" key="5">
    <source>
        <dbReference type="ARBA" id="ARBA00022553"/>
    </source>
</evidence>
<keyword evidence="6" id="KW-0808">Transferase</keyword>
<keyword evidence="10 12" id="KW-0472">Membrane</keyword>
<keyword evidence="11" id="KW-0175">Coiled coil</keyword>
<dbReference type="Proteomes" id="UP000078070">
    <property type="component" value="Chromosome"/>
</dbReference>
<dbReference type="RefSeq" id="WP_067381978.1">
    <property type="nucleotide sequence ID" value="NZ_CP015839.1"/>
</dbReference>
<dbReference type="OrthoDB" id="1931120at2"/>
<dbReference type="PANTHER" id="PTHR43065">
    <property type="entry name" value="SENSOR HISTIDINE KINASE"/>
    <property type="match status" value="1"/>
</dbReference>
<evidence type="ECO:0000256" key="10">
    <source>
        <dbReference type="ARBA" id="ARBA00023136"/>
    </source>
</evidence>
<dbReference type="GO" id="GO:0005886">
    <property type="term" value="C:plasma membrane"/>
    <property type="evidence" value="ECO:0007669"/>
    <property type="project" value="UniProtKB-SubCell"/>
</dbReference>
<dbReference type="InterPro" id="IPR003661">
    <property type="entry name" value="HisK_dim/P_dom"/>
</dbReference>
<name>A0A1A9EZM8_9GAMM</name>
<feature type="transmembrane region" description="Helical" evidence="12">
    <location>
        <begin position="338"/>
        <end position="358"/>
    </location>
</feature>
<dbReference type="SMART" id="SM00387">
    <property type="entry name" value="HATPase_c"/>
    <property type="match status" value="1"/>
</dbReference>
<dbReference type="STRING" id="1821621.A8C75_10965"/>
<evidence type="ECO:0000256" key="1">
    <source>
        <dbReference type="ARBA" id="ARBA00000085"/>
    </source>
</evidence>
<dbReference type="SMART" id="SM00388">
    <property type="entry name" value="HisKA"/>
    <property type="match status" value="1"/>
</dbReference>
<evidence type="ECO:0000256" key="7">
    <source>
        <dbReference type="ARBA" id="ARBA00022692"/>
    </source>
</evidence>
<dbReference type="Gene3D" id="1.10.287.130">
    <property type="match status" value="1"/>
</dbReference>
<evidence type="ECO:0000256" key="11">
    <source>
        <dbReference type="SAM" id="Coils"/>
    </source>
</evidence>
<keyword evidence="16" id="KW-1185">Reference proteome</keyword>
<dbReference type="CDD" id="cd00082">
    <property type="entry name" value="HisKA"/>
    <property type="match status" value="1"/>
</dbReference>
<evidence type="ECO:0000256" key="2">
    <source>
        <dbReference type="ARBA" id="ARBA00004651"/>
    </source>
</evidence>
<evidence type="ECO:0000313" key="15">
    <source>
        <dbReference type="EMBL" id="ANG62953.1"/>
    </source>
</evidence>
<feature type="coiled-coil region" evidence="11">
    <location>
        <begin position="403"/>
        <end position="448"/>
    </location>
</feature>
<dbReference type="EMBL" id="CP015839">
    <property type="protein sequence ID" value="ANG62953.1"/>
    <property type="molecule type" value="Genomic_DNA"/>
</dbReference>
<dbReference type="Gene3D" id="3.30.565.10">
    <property type="entry name" value="Histidine kinase-like ATPase, C-terminal domain"/>
    <property type="match status" value="1"/>
</dbReference>
<dbReference type="GO" id="GO:0000155">
    <property type="term" value="F:phosphorelay sensor kinase activity"/>
    <property type="evidence" value="ECO:0007669"/>
    <property type="project" value="InterPro"/>
</dbReference>
<dbReference type="Pfam" id="PF02518">
    <property type="entry name" value="HATPase_c"/>
    <property type="match status" value="1"/>
</dbReference>
<dbReference type="SUPFAM" id="SSF47384">
    <property type="entry name" value="Homodimeric domain of signal transducing histidine kinase"/>
    <property type="match status" value="1"/>
</dbReference>
<dbReference type="InterPro" id="IPR003594">
    <property type="entry name" value="HATPase_dom"/>
</dbReference>
<evidence type="ECO:0000256" key="9">
    <source>
        <dbReference type="ARBA" id="ARBA00022989"/>
    </source>
</evidence>
<dbReference type="KEGG" id="mars:A8C75_10965"/>
<evidence type="ECO:0000259" key="13">
    <source>
        <dbReference type="PROSITE" id="PS50109"/>
    </source>
</evidence>
<evidence type="ECO:0000256" key="3">
    <source>
        <dbReference type="ARBA" id="ARBA00012438"/>
    </source>
</evidence>
<sequence length="686" mass="76224">MIATESPLRSLWRRLLGNLRYRLLALVLFPLLLVLPGVLALAYYWSHEVGYRHLLMKANTDLAVAHESFVATREQYLLRLSLASEALQMRLPLPQLTRAPATAALLARLQGDTGFDFVRLLDLQGCDLQQPLNCRYPKSPLLQQARLQGAVSGVEVFSAAELAAIDPLLARRAYLKLVPTPFSQASDKTEEARGMMLHFAYPLRNATGQPVAIVAAGLLMNGNLAFVDRIRDIVYGPGSLPADSQGNVTLFLDDIRITTNVITQIPRERALGTRASEQVRNQVLERGERWLARAFVVDDWYISAYEPVTDVHGQRIGMLYAGFLEAPFLQSFYQWLELLLWLFALGLLLCISIAVLGARAIFKPIEIVADVIEQVRSGRRQRIPLLAADNQVTLLATQFNDMLDQLDAQHDQIQQAAASLELKVAQRTDELQQHIRLLQRSREQLVAQGKLAAIGELTAGIAHEINNPTAVILGYMDLLLEELGDSATPVRREAQMIIDQVYRIRAIITNLLQFSRPETDSDPHQAMDPHGVIRDSRQLVQHALSSRGIKLQLDLRASRWISADPMQFQQVLINLIMNAINAIAPDRSDGRISLHSRDRGADGVLVAVRDNGCGIAADLQTRIFDPFFSRTQGGSGLGLSISYRILQHAGGSICLRSREGRGTTFFISLRAADPQMLAKTLRQTGS</sequence>
<dbReference type="PANTHER" id="PTHR43065:SF22">
    <property type="entry name" value="HISTIDINE KINASE"/>
    <property type="match status" value="1"/>
</dbReference>
<feature type="domain" description="HAMP" evidence="14">
    <location>
        <begin position="359"/>
        <end position="411"/>
    </location>
</feature>
<gene>
    <name evidence="15" type="ORF">A8C75_10965</name>
</gene>
<keyword evidence="8" id="KW-0418">Kinase</keyword>
<dbReference type="InterPro" id="IPR005467">
    <property type="entry name" value="His_kinase_dom"/>
</dbReference>
<evidence type="ECO:0000256" key="4">
    <source>
        <dbReference type="ARBA" id="ARBA00022475"/>
    </source>
</evidence>
<dbReference type="PRINTS" id="PR00344">
    <property type="entry name" value="BCTRLSENSOR"/>
</dbReference>
<dbReference type="InterPro" id="IPR004358">
    <property type="entry name" value="Sig_transdc_His_kin-like_C"/>
</dbReference>
<dbReference type="InterPro" id="IPR036097">
    <property type="entry name" value="HisK_dim/P_sf"/>
</dbReference>
<dbReference type="PROSITE" id="PS50109">
    <property type="entry name" value="HIS_KIN"/>
    <property type="match status" value="1"/>
</dbReference>
<dbReference type="InterPro" id="IPR033463">
    <property type="entry name" value="sCache_3"/>
</dbReference>
<accession>A0A1A9EZM8</accession>